<organism evidence="5 6">
    <name type="scientific">[Ruminococcus] torques</name>
    <dbReference type="NCBI Taxonomy" id="33039"/>
    <lineage>
        <taxon>Bacteria</taxon>
        <taxon>Bacillati</taxon>
        <taxon>Bacillota</taxon>
        <taxon>Clostridia</taxon>
        <taxon>Lachnospirales</taxon>
        <taxon>Lachnospiraceae</taxon>
        <taxon>Mediterraneibacter</taxon>
    </lineage>
</organism>
<evidence type="ECO:0000256" key="3">
    <source>
        <dbReference type="ARBA" id="ARBA00023125"/>
    </source>
</evidence>
<evidence type="ECO:0000256" key="2">
    <source>
        <dbReference type="ARBA" id="ARBA00023015"/>
    </source>
</evidence>
<dbReference type="Gene3D" id="3.20.80.10">
    <property type="entry name" value="Regulatory factor, effector binding domain"/>
    <property type="match status" value="1"/>
</dbReference>
<dbReference type="PANTHER" id="PTHR30204:SF69">
    <property type="entry name" value="MERR-FAMILY TRANSCRIPTIONAL REGULATOR"/>
    <property type="match status" value="1"/>
</dbReference>
<dbReference type="SMART" id="SM00422">
    <property type="entry name" value="HTH_MERR"/>
    <property type="match status" value="1"/>
</dbReference>
<evidence type="ECO:0000313" key="5">
    <source>
        <dbReference type="EMBL" id="RYS78906.1"/>
    </source>
</evidence>
<dbReference type="EMBL" id="RCYR01000020">
    <property type="protein sequence ID" value="RYS78906.1"/>
    <property type="molecule type" value="Genomic_DNA"/>
</dbReference>
<gene>
    <name evidence="5" type="ORF">EAI93_10090</name>
</gene>
<dbReference type="Pfam" id="PF13411">
    <property type="entry name" value="MerR_1"/>
    <property type="match status" value="1"/>
</dbReference>
<evidence type="ECO:0000313" key="6">
    <source>
        <dbReference type="Proteomes" id="UP000292665"/>
    </source>
</evidence>
<keyword evidence="4" id="KW-0804">Transcription</keyword>
<dbReference type="SUPFAM" id="SSF46955">
    <property type="entry name" value="Putative DNA-binding domain"/>
    <property type="match status" value="1"/>
</dbReference>
<dbReference type="AlphaFoldDB" id="A0A414U0T7"/>
<dbReference type="Proteomes" id="UP000292665">
    <property type="component" value="Unassembled WGS sequence"/>
</dbReference>
<evidence type="ECO:0000256" key="4">
    <source>
        <dbReference type="ARBA" id="ARBA00023163"/>
    </source>
</evidence>
<evidence type="ECO:0000256" key="1">
    <source>
        <dbReference type="ARBA" id="ARBA00022491"/>
    </source>
</evidence>
<dbReference type="PANTHER" id="PTHR30204">
    <property type="entry name" value="REDOX-CYCLING DRUG-SENSING TRANSCRIPTIONAL ACTIVATOR SOXR"/>
    <property type="match status" value="1"/>
</dbReference>
<dbReference type="InterPro" id="IPR047057">
    <property type="entry name" value="MerR_fam"/>
</dbReference>
<dbReference type="InterPro" id="IPR009061">
    <property type="entry name" value="DNA-bd_dom_put_sf"/>
</dbReference>
<dbReference type="InterPro" id="IPR011256">
    <property type="entry name" value="Reg_factor_effector_dom_sf"/>
</dbReference>
<keyword evidence="3" id="KW-0238">DNA-binding</keyword>
<dbReference type="RefSeq" id="WP_004847619.1">
    <property type="nucleotide sequence ID" value="NZ_AP028249.1"/>
</dbReference>
<protein>
    <submittedName>
        <fullName evidence="5">MerR family transcriptional regulator</fullName>
    </submittedName>
</protein>
<proteinExistence type="predicted"/>
<dbReference type="GO" id="GO:0003700">
    <property type="term" value="F:DNA-binding transcription factor activity"/>
    <property type="evidence" value="ECO:0007669"/>
    <property type="project" value="InterPro"/>
</dbReference>
<keyword evidence="1" id="KW-0678">Repressor</keyword>
<accession>A0A414U0T7</accession>
<reference evidence="5 6" key="1">
    <citation type="journal article" date="2019" name="Science, e1252229">
        <title>Invertible promoters mediate bacterial phase variation, antibiotic resistance, and host adaptation in the gut.</title>
        <authorList>
            <person name="Jiang X."/>
            <person name="Hall A.B."/>
            <person name="Arthur T.D."/>
            <person name="Plichta D.R."/>
            <person name="Covington C.T."/>
            <person name="Poyet M."/>
            <person name="Crothers J."/>
            <person name="Moses P.L."/>
            <person name="Tolonen A.C."/>
            <person name="Vlamakis H."/>
            <person name="Alm E.J."/>
            <person name="Xavier R.J."/>
        </authorList>
    </citation>
    <scope>NUCLEOTIDE SEQUENCE [LARGE SCALE GENOMIC DNA]</scope>
    <source>
        <strain evidence="6">aa_0143</strain>
    </source>
</reference>
<dbReference type="GO" id="GO:0003677">
    <property type="term" value="F:DNA binding"/>
    <property type="evidence" value="ECO:0007669"/>
    <property type="project" value="UniProtKB-KW"/>
</dbReference>
<comment type="caution">
    <text evidence="5">The sequence shown here is derived from an EMBL/GenBank/DDBJ whole genome shotgun (WGS) entry which is preliminary data.</text>
</comment>
<sequence length="279" mass="32544">MYENLLNPNEFSSISGVSKQTLLFYEKKNVFKPIFKNEKGFRFYSLEQLDIIVTIQALQTIGLSLKEIQNYIENRNADLIYDLYSNRMIPLKQTVNKYNRTIEMMHVKLDLINKAKSVLLDTIYLEYRPAIQIVKSKEIPADASDTLQYKILGEHMAYRKEKDYSLGHAVAGIVDMKTALNPNINKTQYKYYYTILPSDHDEKDYDIIESGTYIVMYHKGPYNQTYQAYPFMIDYAGKNHFEIESMIYDESLIDETTESDPANYITQISIKIKEVKGSD</sequence>
<dbReference type="GeneID" id="97330522"/>
<dbReference type="InterPro" id="IPR000551">
    <property type="entry name" value="MerR-type_HTH_dom"/>
</dbReference>
<name>A0A414U0T7_9FIRM</name>
<dbReference type="PROSITE" id="PS50937">
    <property type="entry name" value="HTH_MERR_2"/>
    <property type="match status" value="1"/>
</dbReference>
<keyword evidence="2" id="KW-0805">Transcription regulation</keyword>
<dbReference type="SUPFAM" id="SSF55136">
    <property type="entry name" value="Probable bacterial effector-binding domain"/>
    <property type="match status" value="1"/>
</dbReference>
<dbReference type="Gene3D" id="1.10.1660.10">
    <property type="match status" value="1"/>
</dbReference>